<dbReference type="PANTHER" id="PTHR43245:SF58">
    <property type="entry name" value="BLL5923 PROTEIN"/>
    <property type="match status" value="1"/>
</dbReference>
<dbReference type="EMBL" id="JAQSDF010000025">
    <property type="protein sequence ID" value="MDI1231261.1"/>
    <property type="molecule type" value="Genomic_DNA"/>
</dbReference>
<dbReference type="InterPro" id="IPR036291">
    <property type="entry name" value="NAD(P)-bd_dom_sf"/>
</dbReference>
<keyword evidence="3" id="KW-1185">Reference proteome</keyword>
<sequence length="313" mass="33681">MRSKILVTGANGFVGSALCESLLRKDINVIAAVRTKSRDHEFPVGDVSASTDWRPALVDCKAVIHLAARVHVMNEKSSDPLADFRAVNVDATLNLAQQAVITGVKRFVFVSSVKVNGEETTSKPYSAFDAPAPLDPYGQSKLEAEIALRELSRDTGLEVVIIRPPLVYGPGVRANFLKLMQWVKMGVPLPLGAVHNRRSMVARANLVDLLMTCSHHPAAAGQTFMVSDDHDVSIAELLRMLSASMGTRSLLLPVPVRIIAGAAALLGKSAVASRLLGSLQVDITHTQSTLGWQPVVTLQEGLDKTVAHFLANR</sequence>
<evidence type="ECO:0000313" key="2">
    <source>
        <dbReference type="EMBL" id="MDI1231261.1"/>
    </source>
</evidence>
<dbReference type="InterPro" id="IPR001509">
    <property type="entry name" value="Epimerase_deHydtase"/>
</dbReference>
<reference evidence="2" key="1">
    <citation type="submission" date="2023-01" db="EMBL/GenBank/DDBJ databases">
        <title>Biogeochemical cycle of methane in antarctic sediments.</title>
        <authorList>
            <person name="Roldan D.M."/>
            <person name="Menes R.J."/>
        </authorList>
    </citation>
    <scope>NUCLEOTIDE SEQUENCE [LARGE SCALE GENOMIC DNA]</scope>
    <source>
        <strain evidence="2">K-2018 MAG008</strain>
    </source>
</reference>
<dbReference type="Pfam" id="PF01370">
    <property type="entry name" value="Epimerase"/>
    <property type="match status" value="1"/>
</dbReference>
<organism evidence="2 3">
    <name type="scientific">Candidatus Methylobacter titanis</name>
    <dbReference type="NCBI Taxonomy" id="3053457"/>
    <lineage>
        <taxon>Bacteria</taxon>
        <taxon>Pseudomonadati</taxon>
        <taxon>Pseudomonadota</taxon>
        <taxon>Gammaproteobacteria</taxon>
        <taxon>Methylococcales</taxon>
        <taxon>Methylococcaceae</taxon>
        <taxon>Methylobacter</taxon>
    </lineage>
</organism>
<dbReference type="CDD" id="cd05232">
    <property type="entry name" value="UDP_G4E_4_SDR_e"/>
    <property type="match status" value="1"/>
</dbReference>
<proteinExistence type="predicted"/>
<dbReference type="PANTHER" id="PTHR43245">
    <property type="entry name" value="BIFUNCTIONAL POLYMYXIN RESISTANCE PROTEIN ARNA"/>
    <property type="match status" value="1"/>
</dbReference>
<accession>A0AA43Q483</accession>
<dbReference type="AlphaFoldDB" id="A0AA43Q483"/>
<dbReference type="Gene3D" id="3.40.50.720">
    <property type="entry name" value="NAD(P)-binding Rossmann-like Domain"/>
    <property type="match status" value="1"/>
</dbReference>
<evidence type="ECO:0000259" key="1">
    <source>
        <dbReference type="Pfam" id="PF01370"/>
    </source>
</evidence>
<feature type="domain" description="NAD-dependent epimerase/dehydratase" evidence="1">
    <location>
        <begin position="5"/>
        <end position="177"/>
    </location>
</feature>
<dbReference type="Proteomes" id="UP001160519">
    <property type="component" value="Unassembled WGS sequence"/>
</dbReference>
<dbReference type="InterPro" id="IPR050177">
    <property type="entry name" value="Lipid_A_modif_metabolic_enz"/>
</dbReference>
<evidence type="ECO:0000313" key="3">
    <source>
        <dbReference type="Proteomes" id="UP001160519"/>
    </source>
</evidence>
<comment type="caution">
    <text evidence="2">The sequence shown here is derived from an EMBL/GenBank/DDBJ whole genome shotgun (WGS) entry which is preliminary data.</text>
</comment>
<dbReference type="SUPFAM" id="SSF51735">
    <property type="entry name" value="NAD(P)-binding Rossmann-fold domains"/>
    <property type="match status" value="1"/>
</dbReference>
<name>A0AA43Q483_9GAMM</name>
<protein>
    <submittedName>
        <fullName evidence="2">SDR family oxidoreductase</fullName>
    </submittedName>
</protein>
<gene>
    <name evidence="2" type="ORF">PSU93_08950</name>
</gene>